<dbReference type="EMBL" id="CP113520">
    <property type="protein sequence ID" value="WAJ28660.1"/>
    <property type="molecule type" value="Genomic_DNA"/>
</dbReference>
<gene>
    <name evidence="1" type="ORF">OXU80_28340</name>
</gene>
<name>A0ACD4NP23_9HYPH</name>
<reference evidence="1" key="1">
    <citation type="submission" date="2022-11" db="EMBL/GenBank/DDBJ databases">
        <title>beta-Carotene-producing bacterium, Jeongeuplla avenae sp. nov., alleviates the salt stress of Arabidopsis seedlings.</title>
        <authorList>
            <person name="Jiang L."/>
            <person name="Lee J."/>
        </authorList>
    </citation>
    <scope>NUCLEOTIDE SEQUENCE</scope>
    <source>
        <strain evidence="1">DY_R2A_6</strain>
    </source>
</reference>
<evidence type="ECO:0000313" key="1">
    <source>
        <dbReference type="EMBL" id="WAJ28660.1"/>
    </source>
</evidence>
<protein>
    <submittedName>
        <fullName evidence="1">Smr/MutS family protein</fullName>
    </submittedName>
</protein>
<proteinExistence type="predicted"/>
<evidence type="ECO:0000313" key="2">
    <source>
        <dbReference type="Proteomes" id="UP001163223"/>
    </source>
</evidence>
<accession>A0ACD4NP23</accession>
<dbReference type="Proteomes" id="UP001163223">
    <property type="component" value="Chromosome"/>
</dbReference>
<organism evidence="1 2">
    <name type="scientific">Antarcticirhabdus aurantiaca</name>
    <dbReference type="NCBI Taxonomy" id="2606717"/>
    <lineage>
        <taxon>Bacteria</taxon>
        <taxon>Pseudomonadati</taxon>
        <taxon>Pseudomonadota</taxon>
        <taxon>Alphaproteobacteria</taxon>
        <taxon>Hyphomicrobiales</taxon>
        <taxon>Aurantimonadaceae</taxon>
        <taxon>Antarcticirhabdus</taxon>
    </lineage>
</organism>
<keyword evidence="2" id="KW-1185">Reference proteome</keyword>
<sequence length="205" mass="22424">MKRRRNRPLSSEESQLWAAIQRSVTPLKSRASRAPALHPPAPAEPPLPLPPLAVPVASVRREAPPPRLPPRPAFLPPYVPPVDAPKPDKALALHPIERPVVRKLGRGRIEIDGRIDLHDMTQGAAHDALLGFLRRAQVSGLRHVLVVTGKAGEGPDGRGVIRRSVPHWFAKADFTPFVAGYESAERRHGGAGALYVRLRRKGAPR</sequence>